<dbReference type="PIRSF" id="PIRSF000709">
    <property type="entry name" value="6PFK_2-Ptase"/>
    <property type="match status" value="1"/>
</dbReference>
<dbReference type="InterPro" id="IPR013078">
    <property type="entry name" value="His_Pase_superF_clade-1"/>
</dbReference>
<dbReference type="Proteomes" id="UP000749320">
    <property type="component" value="Unassembled WGS sequence"/>
</dbReference>
<accession>A0A1Y4EK49</accession>
<evidence type="ECO:0000256" key="2">
    <source>
        <dbReference type="ARBA" id="ARBA00023235"/>
    </source>
</evidence>
<dbReference type="PANTHER" id="PTHR48100">
    <property type="entry name" value="BROAD-SPECIFICITY PHOSPHATASE YOR283W-RELATED"/>
    <property type="match status" value="1"/>
</dbReference>
<dbReference type="AlphaFoldDB" id="A0A1Y4EK49"/>
<gene>
    <name evidence="6" type="ORF">B5E91_10990</name>
    <name evidence="5" type="ORF">K8V91_01470</name>
</gene>
<dbReference type="Proteomes" id="UP000196258">
    <property type="component" value="Unassembled WGS sequence"/>
</dbReference>
<reference evidence="7" key="1">
    <citation type="submission" date="2017-04" db="EMBL/GenBank/DDBJ databases">
        <title>Function of individual gut microbiota members based on whole genome sequencing of pure cultures obtained from chicken caecum.</title>
        <authorList>
            <person name="Medvecky M."/>
            <person name="Cejkova D."/>
            <person name="Polansky O."/>
            <person name="Karasova D."/>
            <person name="Kubasova T."/>
            <person name="Cizek A."/>
            <person name="Rychlik I."/>
        </authorList>
    </citation>
    <scope>NUCLEOTIDE SEQUENCE [LARGE SCALE GENOMIC DNA]</scope>
    <source>
        <strain evidence="7">An149</strain>
    </source>
</reference>
<keyword evidence="1" id="KW-0324">Glycolysis</keyword>
<name>A0A1Y4EK49_9FIRM</name>
<dbReference type="EMBL" id="NFLB01000013">
    <property type="protein sequence ID" value="OUQ04219.1"/>
    <property type="molecule type" value="Genomic_DNA"/>
</dbReference>
<dbReference type="InterPro" id="IPR029033">
    <property type="entry name" value="His_PPase_superfam"/>
</dbReference>
<feature type="binding site" evidence="4">
    <location>
        <begin position="7"/>
        <end position="14"/>
    </location>
    <ligand>
        <name>substrate</name>
    </ligand>
</feature>
<proteinExistence type="predicted"/>
<reference evidence="5" key="3">
    <citation type="journal article" date="2021" name="PeerJ">
        <title>Extensive microbial diversity within the chicken gut microbiome revealed by metagenomics and culture.</title>
        <authorList>
            <person name="Gilroy R."/>
            <person name="Ravi A."/>
            <person name="Getino M."/>
            <person name="Pursley I."/>
            <person name="Horton D.L."/>
            <person name="Alikhan N.F."/>
            <person name="Baker D."/>
            <person name="Gharbi K."/>
            <person name="Hall N."/>
            <person name="Watson M."/>
            <person name="Adriaenssens E.M."/>
            <person name="Foster-Nyarko E."/>
            <person name="Jarju S."/>
            <person name="Secka A."/>
            <person name="Antonio M."/>
            <person name="Oren A."/>
            <person name="Chaudhuri R.R."/>
            <person name="La Ragione R."/>
            <person name="Hildebrand F."/>
            <person name="Pallen M.J."/>
        </authorList>
    </citation>
    <scope>NUCLEOTIDE SEQUENCE</scope>
    <source>
        <strain evidence="5">CHK193-16274</strain>
    </source>
</reference>
<evidence type="ECO:0000313" key="6">
    <source>
        <dbReference type="EMBL" id="OUQ04219.1"/>
    </source>
</evidence>
<dbReference type="InterPro" id="IPR001345">
    <property type="entry name" value="PG/BPGM_mutase_AS"/>
</dbReference>
<dbReference type="CDD" id="cd07067">
    <property type="entry name" value="HP_PGM_like"/>
    <property type="match status" value="1"/>
</dbReference>
<evidence type="ECO:0000256" key="3">
    <source>
        <dbReference type="PIRSR" id="PIRSR613078-1"/>
    </source>
</evidence>
<reference evidence="6" key="2">
    <citation type="journal article" date="2018" name="BMC Genomics">
        <title>Whole genome sequencing and function prediction of 133 gut anaerobes isolated from chicken caecum in pure cultures.</title>
        <authorList>
            <person name="Medvecky M."/>
            <person name="Cejkova D."/>
            <person name="Polansky O."/>
            <person name="Karasova D."/>
            <person name="Kubasova T."/>
            <person name="Cizek A."/>
            <person name="Rychlik I."/>
        </authorList>
    </citation>
    <scope>NUCLEOTIDE SEQUENCE</scope>
    <source>
        <strain evidence="6">An149</strain>
    </source>
</reference>
<keyword evidence="2" id="KW-0413">Isomerase</keyword>
<dbReference type="EMBL" id="DYWV01000050">
    <property type="protein sequence ID" value="HJF39567.1"/>
    <property type="molecule type" value="Genomic_DNA"/>
</dbReference>
<feature type="active site" description="Proton donor/acceptor" evidence="3">
    <location>
        <position position="80"/>
    </location>
</feature>
<dbReference type="PROSITE" id="PS00175">
    <property type="entry name" value="PG_MUTASE"/>
    <property type="match status" value="1"/>
</dbReference>
<dbReference type="InterPro" id="IPR050275">
    <property type="entry name" value="PGM_Phosphatase"/>
</dbReference>
<dbReference type="Gene3D" id="3.40.50.1240">
    <property type="entry name" value="Phosphoglycerate mutase-like"/>
    <property type="match status" value="1"/>
</dbReference>
<comment type="caution">
    <text evidence="6">The sequence shown here is derived from an EMBL/GenBank/DDBJ whole genome shotgun (WGS) entry which is preliminary data.</text>
</comment>
<dbReference type="RefSeq" id="WP_087257551.1">
    <property type="nucleotide sequence ID" value="NZ_CAJFOD010000134.1"/>
</dbReference>
<evidence type="ECO:0000256" key="1">
    <source>
        <dbReference type="ARBA" id="ARBA00023152"/>
    </source>
</evidence>
<dbReference type="Pfam" id="PF00300">
    <property type="entry name" value="His_Phos_1"/>
    <property type="match status" value="1"/>
</dbReference>
<evidence type="ECO:0000256" key="4">
    <source>
        <dbReference type="PIRSR" id="PIRSR613078-2"/>
    </source>
</evidence>
<sequence>MSLYITRHGETDYNIKELVCGISEAMLSDKGIKQAQKLADLLRNIDYKFLYVSPLQRAIDTANYANVHQVEMIIEPRIREFNFGKCEGVYRRDEKFLEIKHNLAYRYPGGESFVELCKRVYEFLDEIKQQAIENDVLLVCHGGVCRAIHSYFNDMTNDEIFNYQMDNCKLLKYDFKND</sequence>
<feature type="active site" description="Tele-phosphohistidine intermediate" evidence="3">
    <location>
        <position position="8"/>
    </location>
</feature>
<feature type="binding site" evidence="4">
    <location>
        <position position="57"/>
    </location>
    <ligand>
        <name>substrate</name>
    </ligand>
</feature>
<evidence type="ECO:0000313" key="7">
    <source>
        <dbReference type="Proteomes" id="UP000196258"/>
    </source>
</evidence>
<organism evidence="6 7">
    <name type="scientific">Thomasclavelia spiroformis</name>
    <dbReference type="NCBI Taxonomy" id="29348"/>
    <lineage>
        <taxon>Bacteria</taxon>
        <taxon>Bacillati</taxon>
        <taxon>Bacillota</taxon>
        <taxon>Erysipelotrichia</taxon>
        <taxon>Erysipelotrichales</taxon>
        <taxon>Coprobacillaceae</taxon>
        <taxon>Thomasclavelia</taxon>
    </lineage>
</organism>
<evidence type="ECO:0000313" key="5">
    <source>
        <dbReference type="EMBL" id="HJF39567.1"/>
    </source>
</evidence>
<dbReference type="PANTHER" id="PTHR48100:SF1">
    <property type="entry name" value="HISTIDINE PHOSPHATASE FAMILY PROTEIN-RELATED"/>
    <property type="match status" value="1"/>
</dbReference>
<reference evidence="5" key="4">
    <citation type="submission" date="2021-09" db="EMBL/GenBank/DDBJ databases">
        <authorList>
            <person name="Gilroy R."/>
        </authorList>
    </citation>
    <scope>NUCLEOTIDE SEQUENCE</scope>
    <source>
        <strain evidence="5">CHK193-16274</strain>
    </source>
</reference>
<dbReference type="SUPFAM" id="SSF53254">
    <property type="entry name" value="Phosphoglycerate mutase-like"/>
    <property type="match status" value="1"/>
</dbReference>
<protein>
    <submittedName>
        <fullName evidence="5">Histidine phosphatase family protein</fullName>
    </submittedName>
    <submittedName>
        <fullName evidence="6">Phosphoglycerate mutase</fullName>
    </submittedName>
</protein>
<dbReference type="GO" id="GO:0016791">
    <property type="term" value="F:phosphatase activity"/>
    <property type="evidence" value="ECO:0007669"/>
    <property type="project" value="TreeGrafter"/>
</dbReference>
<dbReference type="GO" id="GO:0005737">
    <property type="term" value="C:cytoplasm"/>
    <property type="evidence" value="ECO:0007669"/>
    <property type="project" value="TreeGrafter"/>
</dbReference>
<dbReference type="SMART" id="SM00855">
    <property type="entry name" value="PGAM"/>
    <property type="match status" value="1"/>
</dbReference>